<name>A0A394DAD2_LUPAN</name>
<evidence type="ECO:0000256" key="1">
    <source>
        <dbReference type="SAM" id="SignalP"/>
    </source>
</evidence>
<dbReference type="AlphaFoldDB" id="A0A394DAD2"/>
<sequence length="70" mass="7667">MAENTFKMTLLLVVTVLTLLVLKLQPAECSSMFPLNPCTQPSCIERCKQIVGVKFISAGCKDSTWCLCLG</sequence>
<keyword evidence="3" id="KW-1185">Reference proteome</keyword>
<accession>A0A394DAD2</accession>
<reference evidence="2 3" key="1">
    <citation type="journal article" date="2017" name="Plant Biotechnol. J.">
        <title>A comprehensive draft genome sequence for lupin (Lupinus angustifolius), an emerging health food: insights into plant-microbe interactions and legume evolution.</title>
        <authorList>
            <person name="Hane J.K."/>
            <person name="Ming Y."/>
            <person name="Kamphuis L.G."/>
            <person name="Nelson M.N."/>
            <person name="Garg G."/>
            <person name="Atkins C.A."/>
            <person name="Bayer P.E."/>
            <person name="Bravo A."/>
            <person name="Bringans S."/>
            <person name="Cannon S."/>
            <person name="Edwards D."/>
            <person name="Foley R."/>
            <person name="Gao L.L."/>
            <person name="Harrison M.J."/>
            <person name="Huang W."/>
            <person name="Hurgobin B."/>
            <person name="Li S."/>
            <person name="Liu C.W."/>
            <person name="McGrath A."/>
            <person name="Morahan G."/>
            <person name="Murray J."/>
            <person name="Weller J."/>
            <person name="Jian J."/>
            <person name="Singh K.B."/>
        </authorList>
    </citation>
    <scope>NUCLEOTIDE SEQUENCE [LARGE SCALE GENOMIC DNA]</scope>
    <source>
        <strain evidence="3">cv. Tanjil</strain>
        <tissue evidence="2">Whole plant</tissue>
    </source>
</reference>
<proteinExistence type="predicted"/>
<evidence type="ECO:0000313" key="2">
    <source>
        <dbReference type="EMBL" id="OIW20305.1"/>
    </source>
</evidence>
<dbReference type="EMBL" id="MLAU01007446">
    <property type="protein sequence ID" value="OIW20305.1"/>
    <property type="molecule type" value="Genomic_DNA"/>
</dbReference>
<comment type="caution">
    <text evidence="2">The sequence shown here is derived from an EMBL/GenBank/DDBJ whole genome shotgun (WGS) entry which is preliminary data.</text>
</comment>
<organism evidence="2 3">
    <name type="scientific">Lupinus angustifolius</name>
    <name type="common">Narrow-leaved blue lupine</name>
    <dbReference type="NCBI Taxonomy" id="3871"/>
    <lineage>
        <taxon>Eukaryota</taxon>
        <taxon>Viridiplantae</taxon>
        <taxon>Streptophyta</taxon>
        <taxon>Embryophyta</taxon>
        <taxon>Tracheophyta</taxon>
        <taxon>Spermatophyta</taxon>
        <taxon>Magnoliopsida</taxon>
        <taxon>eudicotyledons</taxon>
        <taxon>Gunneridae</taxon>
        <taxon>Pentapetalae</taxon>
        <taxon>rosids</taxon>
        <taxon>fabids</taxon>
        <taxon>Fabales</taxon>
        <taxon>Fabaceae</taxon>
        <taxon>Papilionoideae</taxon>
        <taxon>50 kb inversion clade</taxon>
        <taxon>genistoids sensu lato</taxon>
        <taxon>core genistoids</taxon>
        <taxon>Genisteae</taxon>
        <taxon>Lupinus</taxon>
    </lineage>
</organism>
<gene>
    <name evidence="2" type="ORF">TanjilG_08275</name>
</gene>
<dbReference type="Proteomes" id="UP000188354">
    <property type="component" value="Unassembled WGS sequence"/>
</dbReference>
<feature type="chain" id="PRO_5017307737" description="Knottin scorpion toxin-like domain-containing protein" evidence="1">
    <location>
        <begin position="30"/>
        <end position="70"/>
    </location>
</feature>
<keyword evidence="1" id="KW-0732">Signal</keyword>
<evidence type="ECO:0008006" key="4">
    <source>
        <dbReference type="Google" id="ProtNLM"/>
    </source>
</evidence>
<feature type="signal peptide" evidence="1">
    <location>
        <begin position="1"/>
        <end position="29"/>
    </location>
</feature>
<protein>
    <recommendedName>
        <fullName evidence="4">Knottin scorpion toxin-like domain-containing protein</fullName>
    </recommendedName>
</protein>
<evidence type="ECO:0000313" key="3">
    <source>
        <dbReference type="Proteomes" id="UP000188354"/>
    </source>
</evidence>
<dbReference type="Gramene" id="OIW20305">
    <property type="protein sequence ID" value="OIW20305"/>
    <property type="gene ID" value="TanjilG_08275"/>
</dbReference>